<feature type="signal peptide" evidence="1">
    <location>
        <begin position="1"/>
        <end position="22"/>
    </location>
</feature>
<proteinExistence type="predicted"/>
<evidence type="ECO:0008006" key="4">
    <source>
        <dbReference type="Google" id="ProtNLM"/>
    </source>
</evidence>
<evidence type="ECO:0000256" key="1">
    <source>
        <dbReference type="SAM" id="SignalP"/>
    </source>
</evidence>
<organism evidence="2 3">
    <name type="scientific">Candidatus Scatosoma pullistercoris</name>
    <dbReference type="NCBI Taxonomy" id="2840934"/>
    <lineage>
        <taxon>Bacteria</taxon>
        <taxon>Bacillati</taxon>
        <taxon>Bacillota</taxon>
        <taxon>Clostridia</taxon>
        <taxon>Candidatus Scatosoma</taxon>
    </lineage>
</organism>
<gene>
    <name evidence="2" type="ORF">IAC57_00075</name>
</gene>
<evidence type="ECO:0000313" key="3">
    <source>
        <dbReference type="Proteomes" id="UP000824081"/>
    </source>
</evidence>
<reference evidence="2" key="2">
    <citation type="journal article" date="2021" name="PeerJ">
        <title>Extensive microbial diversity within the chicken gut microbiome revealed by metagenomics and culture.</title>
        <authorList>
            <person name="Gilroy R."/>
            <person name="Ravi A."/>
            <person name="Getino M."/>
            <person name="Pursley I."/>
            <person name="Horton D.L."/>
            <person name="Alikhan N.F."/>
            <person name="Baker D."/>
            <person name="Gharbi K."/>
            <person name="Hall N."/>
            <person name="Watson M."/>
            <person name="Adriaenssens E.M."/>
            <person name="Foster-Nyarko E."/>
            <person name="Jarju S."/>
            <person name="Secka A."/>
            <person name="Antonio M."/>
            <person name="Oren A."/>
            <person name="Chaudhuri R.R."/>
            <person name="La Ragione R."/>
            <person name="Hildebrand F."/>
            <person name="Pallen M.J."/>
        </authorList>
    </citation>
    <scope>NUCLEOTIDE SEQUENCE</scope>
    <source>
        <strain evidence="2">11687</strain>
    </source>
</reference>
<protein>
    <recommendedName>
        <fullName evidence="4">Lipocalin-like domain-containing protein</fullName>
    </recommendedName>
</protein>
<evidence type="ECO:0000313" key="2">
    <source>
        <dbReference type="EMBL" id="HIU58472.1"/>
    </source>
</evidence>
<dbReference type="Proteomes" id="UP000824081">
    <property type="component" value="Unassembled WGS sequence"/>
</dbReference>
<keyword evidence="1" id="KW-0732">Signal</keyword>
<dbReference type="PROSITE" id="PS51257">
    <property type="entry name" value="PROKAR_LIPOPROTEIN"/>
    <property type="match status" value="1"/>
</dbReference>
<comment type="caution">
    <text evidence="2">The sequence shown here is derived from an EMBL/GenBank/DDBJ whole genome shotgun (WGS) entry which is preliminary data.</text>
</comment>
<feature type="chain" id="PRO_5039336957" description="Lipocalin-like domain-containing protein" evidence="1">
    <location>
        <begin position="23"/>
        <end position="370"/>
    </location>
</feature>
<dbReference type="AlphaFoldDB" id="A0A9D1MDV3"/>
<reference evidence="2" key="1">
    <citation type="submission" date="2020-10" db="EMBL/GenBank/DDBJ databases">
        <authorList>
            <person name="Gilroy R."/>
        </authorList>
    </citation>
    <scope>NUCLEOTIDE SEQUENCE</scope>
    <source>
        <strain evidence="2">11687</strain>
    </source>
</reference>
<accession>A0A9D1MDV3</accession>
<sequence>MNKKLFGAFALAGVLAMSVGLAACNGGEDSGKTSSPDNSVAETEVDYKGGYWYSLMVTGGVDYGVGINLYEDGTYYAISTQAIFGGTYTATEATGTVTIGDKEYTKYYTITLSDDPFTESPNGVYSGYDEHCVVADGEGNVLLTDIVDGPSSQALYNIPKQDDYIEETVITVATYYSENYGTDFVKVEFYSDDSYALDGINGVGQAGSIGTYTAAEADGVTTYTLTDDDGETTYSLTAGTTITLKVGQTEYTMLTTDPTAPVEEPEVQITLTASAMGWVNAKLELYDNGTWTLSMDYTTGYNVAAKGTWATDAMYNNVLTVTEDEGNMLAEDTYTLEVSYETYQYSGTIALTLPEMAGGTTENFAFTQAA</sequence>
<name>A0A9D1MDV3_9FIRM</name>
<dbReference type="EMBL" id="DVMZ01000003">
    <property type="protein sequence ID" value="HIU58472.1"/>
    <property type="molecule type" value="Genomic_DNA"/>
</dbReference>